<evidence type="ECO:0000259" key="6">
    <source>
        <dbReference type="PROSITE" id="PS50893"/>
    </source>
</evidence>
<reference evidence="8" key="1">
    <citation type="submission" date="2016-10" db="EMBL/GenBank/DDBJ databases">
        <authorList>
            <person name="de Groot N.N."/>
        </authorList>
    </citation>
    <scope>NUCLEOTIDE SEQUENCE [LARGE SCALE GENOMIC DNA]</scope>
    <source>
        <strain evidence="8">CGMCC 1.12397</strain>
    </source>
</reference>
<feature type="domain" description="ABC transporter" evidence="6">
    <location>
        <begin position="8"/>
        <end position="258"/>
    </location>
</feature>
<evidence type="ECO:0000313" key="8">
    <source>
        <dbReference type="EMBL" id="SDQ57471.1"/>
    </source>
</evidence>
<keyword evidence="10" id="KW-1185">Reference proteome</keyword>
<dbReference type="CDD" id="cd03257">
    <property type="entry name" value="ABC_NikE_OppD_transporters"/>
    <property type="match status" value="1"/>
</dbReference>
<dbReference type="InterPro" id="IPR003593">
    <property type="entry name" value="AAA+_ATPase"/>
</dbReference>
<evidence type="ECO:0000256" key="1">
    <source>
        <dbReference type="ARBA" id="ARBA00005417"/>
    </source>
</evidence>
<keyword evidence="3" id="KW-0547">Nucleotide-binding</keyword>
<dbReference type="FunFam" id="3.40.50.300:FF:000016">
    <property type="entry name" value="Oligopeptide ABC transporter ATP-binding component"/>
    <property type="match status" value="1"/>
</dbReference>
<evidence type="ECO:0000256" key="2">
    <source>
        <dbReference type="ARBA" id="ARBA00022448"/>
    </source>
</evidence>
<dbReference type="PANTHER" id="PTHR43776">
    <property type="entry name" value="TRANSPORT ATP-BINDING PROTEIN"/>
    <property type="match status" value="1"/>
</dbReference>
<dbReference type="InterPro" id="IPR003439">
    <property type="entry name" value="ABC_transporter-like_ATP-bd"/>
</dbReference>
<dbReference type="PROSITE" id="PS00211">
    <property type="entry name" value="ABC_TRANSPORTER_1"/>
    <property type="match status" value="1"/>
</dbReference>
<dbReference type="Gene3D" id="3.40.50.300">
    <property type="entry name" value="P-loop containing nucleotide triphosphate hydrolases"/>
    <property type="match status" value="1"/>
</dbReference>
<comment type="similarity">
    <text evidence="1">Belongs to the ABC transporter superfamily.</text>
</comment>
<dbReference type="SUPFAM" id="SSF52540">
    <property type="entry name" value="P-loop containing nucleoside triphosphate hydrolases"/>
    <property type="match status" value="1"/>
</dbReference>
<evidence type="ECO:0000256" key="3">
    <source>
        <dbReference type="ARBA" id="ARBA00022741"/>
    </source>
</evidence>
<evidence type="ECO:0000256" key="4">
    <source>
        <dbReference type="ARBA" id="ARBA00022840"/>
    </source>
</evidence>
<evidence type="ECO:0000313" key="7">
    <source>
        <dbReference type="EMBL" id="RDI71000.1"/>
    </source>
</evidence>
<dbReference type="InterPro" id="IPR017871">
    <property type="entry name" value="ABC_transporter-like_CS"/>
</dbReference>
<keyword evidence="4 8" id="KW-0067">ATP-binding</keyword>
<dbReference type="NCBIfam" id="TIGR01727">
    <property type="entry name" value="oligo_HPY"/>
    <property type="match status" value="1"/>
</dbReference>
<dbReference type="GO" id="GO:0055085">
    <property type="term" value="P:transmembrane transport"/>
    <property type="evidence" value="ECO:0007669"/>
    <property type="project" value="UniProtKB-ARBA"/>
</dbReference>
<reference evidence="7 10" key="3">
    <citation type="submission" date="2018-07" db="EMBL/GenBank/DDBJ databases">
        <title>Genome sequence of extremly halophilic archaeon Halopelagius longus strain BC12-B1.</title>
        <authorList>
            <person name="Zhang X."/>
        </authorList>
    </citation>
    <scope>NUCLEOTIDE SEQUENCE [LARGE SCALE GENOMIC DNA]</scope>
    <source>
        <strain evidence="7 10">BC12-B1</strain>
    </source>
</reference>
<name>A0A1H1C001_9EURY</name>
<reference evidence="9" key="2">
    <citation type="submission" date="2016-10" db="EMBL/GenBank/DDBJ databases">
        <authorList>
            <person name="Varghese N."/>
            <person name="Submissions S."/>
        </authorList>
    </citation>
    <scope>NUCLEOTIDE SEQUENCE [LARGE SCALE GENOMIC DNA]</scope>
    <source>
        <strain evidence="9">CGMCC 1.12397</strain>
    </source>
</reference>
<sequence>MSDDAPLLDVRNLTKHYPVTEGILKREVGRIRAVDGISFTVERGETVGLVGESGCGKSTAATTLLRLDEPTDGRVLFEGRDVTAFDDRELKRFRREAQMVFQDPTSSFDPRMSVGESVAEPLRIHGMRDRTRRRRIVADLLERVGLSAADADRYPHEFSGGQKQRLALARALVLNPSLLVADEPVSALDVSIQAEILSLMGDLQDEFGLGMLFISHDLAVVREVCDRVAVMYLGEIVELAETDELFENPRHPYTRALLSSIPTPDPTKRGGGVELTGGVPSPENPPDGCRFHTRCPEVIPPDEYDVEASAWRAVMDLRVRLERSEFDADGVRELGGDETPADDSEAVAAAVRREFDIPDRLSDDRAERVLSNALETLAAGDGAAARDTLAEAFETVCETDAPELRRTPAGGRAACHLVESADGETDSGTDGASSSHSDAD</sequence>
<proteinExistence type="inferred from homology"/>
<dbReference type="GO" id="GO:0005524">
    <property type="term" value="F:ATP binding"/>
    <property type="evidence" value="ECO:0007669"/>
    <property type="project" value="UniProtKB-KW"/>
</dbReference>
<dbReference type="InterPro" id="IPR027417">
    <property type="entry name" value="P-loop_NTPase"/>
</dbReference>
<dbReference type="Pfam" id="PF00005">
    <property type="entry name" value="ABC_tran"/>
    <property type="match status" value="1"/>
</dbReference>
<dbReference type="EMBL" id="FNKQ01000002">
    <property type="protein sequence ID" value="SDQ57471.1"/>
    <property type="molecule type" value="Genomic_DNA"/>
</dbReference>
<dbReference type="InterPro" id="IPR050319">
    <property type="entry name" value="ABC_transp_ATP-bind"/>
</dbReference>
<keyword evidence="2" id="KW-0813">Transport</keyword>
<evidence type="ECO:0000313" key="10">
    <source>
        <dbReference type="Proteomes" id="UP000255421"/>
    </source>
</evidence>
<evidence type="ECO:0000256" key="5">
    <source>
        <dbReference type="SAM" id="MobiDB-lite"/>
    </source>
</evidence>
<dbReference type="Pfam" id="PF08352">
    <property type="entry name" value="oligo_HPY"/>
    <property type="match status" value="1"/>
</dbReference>
<organism evidence="8 9">
    <name type="scientific">Halopelagius longus</name>
    <dbReference type="NCBI Taxonomy" id="1236180"/>
    <lineage>
        <taxon>Archaea</taxon>
        <taxon>Methanobacteriati</taxon>
        <taxon>Methanobacteriota</taxon>
        <taxon>Stenosarchaea group</taxon>
        <taxon>Halobacteria</taxon>
        <taxon>Halobacteriales</taxon>
        <taxon>Haloferacaceae</taxon>
    </lineage>
</organism>
<feature type="compositionally biased region" description="Polar residues" evidence="5">
    <location>
        <begin position="428"/>
        <end position="440"/>
    </location>
</feature>
<dbReference type="OrthoDB" id="18209at2157"/>
<dbReference type="GO" id="GO:0016887">
    <property type="term" value="F:ATP hydrolysis activity"/>
    <property type="evidence" value="ECO:0007669"/>
    <property type="project" value="InterPro"/>
</dbReference>
<dbReference type="Proteomes" id="UP000199289">
    <property type="component" value="Unassembled WGS sequence"/>
</dbReference>
<dbReference type="InterPro" id="IPR013563">
    <property type="entry name" value="Oligopep_ABC_C"/>
</dbReference>
<dbReference type="EMBL" id="QQST01000001">
    <property type="protein sequence ID" value="RDI71000.1"/>
    <property type="molecule type" value="Genomic_DNA"/>
</dbReference>
<dbReference type="SMART" id="SM00382">
    <property type="entry name" value="AAA"/>
    <property type="match status" value="1"/>
</dbReference>
<dbReference type="GO" id="GO:0015833">
    <property type="term" value="P:peptide transport"/>
    <property type="evidence" value="ECO:0007669"/>
    <property type="project" value="InterPro"/>
</dbReference>
<gene>
    <name evidence="7" type="ORF">DWB78_04250</name>
    <name evidence="8" type="ORF">SAMN05216278_2041</name>
</gene>
<dbReference type="Proteomes" id="UP000255421">
    <property type="component" value="Unassembled WGS sequence"/>
</dbReference>
<dbReference type="PANTHER" id="PTHR43776:SF7">
    <property type="entry name" value="D,D-DIPEPTIDE TRANSPORT ATP-BINDING PROTEIN DDPF-RELATED"/>
    <property type="match status" value="1"/>
</dbReference>
<evidence type="ECO:0000313" key="9">
    <source>
        <dbReference type="Proteomes" id="UP000199289"/>
    </source>
</evidence>
<feature type="region of interest" description="Disordered" evidence="5">
    <location>
        <begin position="419"/>
        <end position="440"/>
    </location>
</feature>
<accession>A0A1H1C001</accession>
<dbReference type="AlphaFoldDB" id="A0A1H1C001"/>
<protein>
    <submittedName>
        <fullName evidence="7">ABC transporter ATP-binding protein</fullName>
    </submittedName>
    <submittedName>
        <fullName evidence="8">Peptide/nickel transport system ATP-binding protein</fullName>
    </submittedName>
</protein>
<dbReference type="RefSeq" id="WP_092536722.1">
    <property type="nucleotide sequence ID" value="NZ_FNKQ01000002.1"/>
</dbReference>
<dbReference type="PROSITE" id="PS50893">
    <property type="entry name" value="ABC_TRANSPORTER_2"/>
    <property type="match status" value="1"/>
</dbReference>
<feature type="region of interest" description="Disordered" evidence="5">
    <location>
        <begin position="260"/>
        <end position="289"/>
    </location>
</feature>